<dbReference type="AlphaFoldDB" id="A0AAD4T9P0"/>
<feature type="compositionally biased region" description="Basic and acidic residues" evidence="1">
    <location>
        <begin position="112"/>
        <end position="125"/>
    </location>
</feature>
<feature type="region of interest" description="Disordered" evidence="1">
    <location>
        <begin position="112"/>
        <end position="153"/>
    </location>
</feature>
<gene>
    <name evidence="2" type="ORF">MKW98_006584</name>
</gene>
<reference evidence="2" key="1">
    <citation type="submission" date="2022-04" db="EMBL/GenBank/DDBJ databases">
        <title>A functionally conserved STORR gene fusion in Papaver species that diverged 16.8 million years ago.</title>
        <authorList>
            <person name="Catania T."/>
        </authorList>
    </citation>
    <scope>NUCLEOTIDE SEQUENCE</scope>
    <source>
        <strain evidence="2">S-188037</strain>
    </source>
</reference>
<feature type="region of interest" description="Disordered" evidence="1">
    <location>
        <begin position="35"/>
        <end position="79"/>
    </location>
</feature>
<evidence type="ECO:0000256" key="1">
    <source>
        <dbReference type="SAM" id="MobiDB-lite"/>
    </source>
</evidence>
<evidence type="ECO:0000313" key="3">
    <source>
        <dbReference type="Proteomes" id="UP001202328"/>
    </source>
</evidence>
<dbReference type="Proteomes" id="UP001202328">
    <property type="component" value="Unassembled WGS sequence"/>
</dbReference>
<protein>
    <submittedName>
        <fullName evidence="2">Uncharacterized protein</fullName>
    </submittedName>
</protein>
<keyword evidence="3" id="KW-1185">Reference proteome</keyword>
<accession>A0AAD4T9P0</accession>
<organism evidence="2 3">
    <name type="scientific">Papaver atlanticum</name>
    <dbReference type="NCBI Taxonomy" id="357466"/>
    <lineage>
        <taxon>Eukaryota</taxon>
        <taxon>Viridiplantae</taxon>
        <taxon>Streptophyta</taxon>
        <taxon>Embryophyta</taxon>
        <taxon>Tracheophyta</taxon>
        <taxon>Spermatophyta</taxon>
        <taxon>Magnoliopsida</taxon>
        <taxon>Ranunculales</taxon>
        <taxon>Papaveraceae</taxon>
        <taxon>Papaveroideae</taxon>
        <taxon>Papaver</taxon>
    </lineage>
</organism>
<proteinExistence type="predicted"/>
<comment type="caution">
    <text evidence="2">The sequence shown here is derived from an EMBL/GenBank/DDBJ whole genome shotgun (WGS) entry which is preliminary data.</text>
</comment>
<evidence type="ECO:0000313" key="2">
    <source>
        <dbReference type="EMBL" id="KAI3944423.1"/>
    </source>
</evidence>
<sequence>MDLHDWVREYDFESDEDDRNVFCWGEGDDYTFCMSTKESESDDDEVDRNRMPQVGTGINDATILGDEKQKSEVSGTRMDTKLIFHDGDKMDLSIQDEASDWDDSEEDLSIEMKKKMEKRKSREDGFESEQNDSVEAAVEVKKKKKKSIRTSVV</sequence>
<feature type="compositionally biased region" description="Basic residues" evidence="1">
    <location>
        <begin position="141"/>
        <end position="153"/>
    </location>
</feature>
<dbReference type="EMBL" id="JAJJMB010004055">
    <property type="protein sequence ID" value="KAI3944423.1"/>
    <property type="molecule type" value="Genomic_DNA"/>
</dbReference>
<name>A0AAD4T9P0_9MAGN</name>